<proteinExistence type="predicted"/>
<name>A0A9W5XLF8_9ACTN</name>
<keyword evidence="2" id="KW-1185">Reference proteome</keyword>
<comment type="caution">
    <text evidence="1">The sequence shown here is derived from an EMBL/GenBank/DDBJ whole genome shotgun (WGS) entry which is preliminary data.</text>
</comment>
<dbReference type="RefSeq" id="WP_093407894.1">
    <property type="nucleotide sequence ID" value="NZ_BOPD01000026.1"/>
</dbReference>
<gene>
    <name evidence="1" type="ORF">Vse01_41450</name>
</gene>
<evidence type="ECO:0000313" key="1">
    <source>
        <dbReference type="EMBL" id="GIJ34997.1"/>
    </source>
</evidence>
<sequence>MLSPQITLALPEVVTGIEEKAENLGWDAPPVLLALFHRHLVTGSPLHLIEVEPSPFALDLEPGSDSGLAGVLSLLAGFICIPENALELTDWLDATHRTFVGYALVFEGFQYTPYADYTYGDINTVPAMADAEVRIIAAIDTDGRCYETRRIRGEGPQPITVHDALTPNRLAGAIPDVLSRLVTATHHL</sequence>
<dbReference type="EMBL" id="BOPD01000026">
    <property type="protein sequence ID" value="GIJ34997.1"/>
    <property type="molecule type" value="Genomic_DNA"/>
</dbReference>
<evidence type="ECO:0000313" key="2">
    <source>
        <dbReference type="Proteomes" id="UP000607311"/>
    </source>
</evidence>
<reference evidence="1" key="1">
    <citation type="submission" date="2021-01" db="EMBL/GenBank/DDBJ databases">
        <title>Whole genome shotgun sequence of Verrucosispora sediminis NBRC 107745.</title>
        <authorList>
            <person name="Komaki H."/>
            <person name="Tamura T."/>
        </authorList>
    </citation>
    <scope>NUCLEOTIDE SEQUENCE</scope>
    <source>
        <strain evidence="1">NBRC 107745</strain>
    </source>
</reference>
<dbReference type="Proteomes" id="UP000607311">
    <property type="component" value="Unassembled WGS sequence"/>
</dbReference>
<dbReference type="AlphaFoldDB" id="A0A9W5XLF8"/>
<protein>
    <submittedName>
        <fullName evidence="1">Uncharacterized protein</fullName>
    </submittedName>
</protein>
<dbReference type="OrthoDB" id="3372684at2"/>
<accession>A0A9W5XLF8</accession>
<organism evidence="1 2">
    <name type="scientific">Micromonospora sediminimaris</name>
    <dbReference type="NCBI Taxonomy" id="547162"/>
    <lineage>
        <taxon>Bacteria</taxon>
        <taxon>Bacillati</taxon>
        <taxon>Actinomycetota</taxon>
        <taxon>Actinomycetes</taxon>
        <taxon>Micromonosporales</taxon>
        <taxon>Micromonosporaceae</taxon>
        <taxon>Micromonospora</taxon>
    </lineage>
</organism>